<evidence type="ECO:0000259" key="2">
    <source>
        <dbReference type="SMART" id="SM00256"/>
    </source>
</evidence>
<proteinExistence type="predicted"/>
<dbReference type="InterPro" id="IPR036047">
    <property type="entry name" value="F-box-like_dom_sf"/>
</dbReference>
<organism evidence="3 4">
    <name type="scientific">Turnera subulata</name>
    <dbReference type="NCBI Taxonomy" id="218843"/>
    <lineage>
        <taxon>Eukaryota</taxon>
        <taxon>Viridiplantae</taxon>
        <taxon>Streptophyta</taxon>
        <taxon>Embryophyta</taxon>
        <taxon>Tracheophyta</taxon>
        <taxon>Spermatophyta</taxon>
        <taxon>Magnoliopsida</taxon>
        <taxon>eudicotyledons</taxon>
        <taxon>Gunneridae</taxon>
        <taxon>Pentapetalae</taxon>
        <taxon>rosids</taxon>
        <taxon>fabids</taxon>
        <taxon>Malpighiales</taxon>
        <taxon>Passifloraceae</taxon>
        <taxon>Turnera</taxon>
    </lineage>
</organism>
<reference evidence="3" key="2">
    <citation type="journal article" date="2023" name="Plants (Basel)">
        <title>Annotation of the Turnera subulata (Passifloraceae) Draft Genome Reveals the S-Locus Evolved after the Divergence of Turneroideae from Passifloroideae in a Stepwise Manner.</title>
        <authorList>
            <person name="Henning P.M."/>
            <person name="Roalson E.H."/>
            <person name="Mir W."/>
            <person name="McCubbin A.G."/>
            <person name="Shore J.S."/>
        </authorList>
    </citation>
    <scope>NUCLEOTIDE SEQUENCE</scope>
    <source>
        <strain evidence="3">F60SS</strain>
    </source>
</reference>
<feature type="domain" description="F-box" evidence="2">
    <location>
        <begin position="8"/>
        <end position="48"/>
    </location>
</feature>
<keyword evidence="4" id="KW-1185">Reference proteome</keyword>
<keyword evidence="1" id="KW-1133">Transmembrane helix</keyword>
<gene>
    <name evidence="3" type="ORF">Tsubulata_038052</name>
</gene>
<accession>A0A9Q0FG43</accession>
<dbReference type="Proteomes" id="UP001141552">
    <property type="component" value="Unassembled WGS sequence"/>
</dbReference>
<dbReference type="InterPro" id="IPR050796">
    <property type="entry name" value="SCF_F-box_component"/>
</dbReference>
<sequence length="273" mass="30492">MPSSGGSVPLDVVTDILCSLPVKSVLRFKAVSKAWCSLIDSDDFAGFHTSASIETNDDDLMLVILTCDYVVCADFYSLDDDIVEVDDDGDGVASASSSLRQAKPRSRPFKPRKSCTYPLGSSCNVHGASAKKRYCFCSHDHPYKLVQKVDTREFQSYNLEANGFTTFHTLPLDATRGHHPNGHVFGCLHVPLLMVLYIGWHLQVIMMVLYIGWHLQVIMRLLLSISGHWNITSCHCLFELSMDFRQLLGTWEDLCVQQSLITVKKRGMPLLCG</sequence>
<comment type="caution">
    <text evidence="3">The sequence shown here is derived from an EMBL/GenBank/DDBJ whole genome shotgun (WGS) entry which is preliminary data.</text>
</comment>
<dbReference type="SMART" id="SM00256">
    <property type="entry name" value="FBOX"/>
    <property type="match status" value="1"/>
</dbReference>
<dbReference type="Pfam" id="PF00646">
    <property type="entry name" value="F-box"/>
    <property type="match status" value="1"/>
</dbReference>
<dbReference type="AlphaFoldDB" id="A0A9Q0FG43"/>
<dbReference type="OrthoDB" id="1924677at2759"/>
<dbReference type="PANTHER" id="PTHR31672:SF13">
    <property type="entry name" value="F-BOX PROTEIN CPR30-LIKE"/>
    <property type="match status" value="1"/>
</dbReference>
<reference evidence="3" key="1">
    <citation type="submission" date="2022-02" db="EMBL/GenBank/DDBJ databases">
        <authorList>
            <person name="Henning P.M."/>
            <person name="McCubbin A.G."/>
            <person name="Shore J.S."/>
        </authorList>
    </citation>
    <scope>NUCLEOTIDE SEQUENCE</scope>
    <source>
        <strain evidence="3">F60SS</strain>
        <tissue evidence="3">Leaves</tissue>
    </source>
</reference>
<keyword evidence="1" id="KW-0812">Transmembrane</keyword>
<protein>
    <recommendedName>
        <fullName evidence="2">F-box domain-containing protein</fullName>
    </recommendedName>
</protein>
<evidence type="ECO:0000313" key="3">
    <source>
        <dbReference type="EMBL" id="KAJ4830828.1"/>
    </source>
</evidence>
<name>A0A9Q0FG43_9ROSI</name>
<evidence type="ECO:0000256" key="1">
    <source>
        <dbReference type="SAM" id="Phobius"/>
    </source>
</evidence>
<feature type="transmembrane region" description="Helical" evidence="1">
    <location>
        <begin position="190"/>
        <end position="213"/>
    </location>
</feature>
<dbReference type="EMBL" id="JAKUCV010005525">
    <property type="protein sequence ID" value="KAJ4830828.1"/>
    <property type="molecule type" value="Genomic_DNA"/>
</dbReference>
<evidence type="ECO:0000313" key="4">
    <source>
        <dbReference type="Proteomes" id="UP001141552"/>
    </source>
</evidence>
<keyword evidence="1" id="KW-0472">Membrane</keyword>
<dbReference type="PANTHER" id="PTHR31672">
    <property type="entry name" value="BNACNNG10540D PROTEIN"/>
    <property type="match status" value="1"/>
</dbReference>
<dbReference type="SUPFAM" id="SSF81383">
    <property type="entry name" value="F-box domain"/>
    <property type="match status" value="1"/>
</dbReference>
<dbReference type="InterPro" id="IPR001810">
    <property type="entry name" value="F-box_dom"/>
</dbReference>
<dbReference type="CDD" id="cd22157">
    <property type="entry name" value="F-box_AtFBW1-like"/>
    <property type="match status" value="1"/>
</dbReference>